<dbReference type="EMBL" id="JAAIVJ010000008">
    <property type="protein sequence ID" value="NEY91269.1"/>
    <property type="molecule type" value="Genomic_DNA"/>
</dbReference>
<dbReference type="PANTHER" id="PTHR37953">
    <property type="entry name" value="UPF0127 PROTEIN MJ1496"/>
    <property type="match status" value="1"/>
</dbReference>
<dbReference type="PANTHER" id="PTHR37953:SF1">
    <property type="entry name" value="UPF0127 PROTEIN MJ1496"/>
    <property type="match status" value="1"/>
</dbReference>
<comment type="caution">
    <text evidence="2">The sequence shown here is derived from an EMBL/GenBank/DDBJ whole genome shotgun (WGS) entry which is preliminary data.</text>
</comment>
<dbReference type="Gene3D" id="2.60.120.1140">
    <property type="entry name" value="Protein of unknown function DUF192"/>
    <property type="match status" value="1"/>
</dbReference>
<dbReference type="InterPro" id="IPR003795">
    <property type="entry name" value="DUF192"/>
</dbReference>
<gene>
    <name evidence="2" type="ORF">G4Z14_13270</name>
</gene>
<keyword evidence="1" id="KW-0732">Signal</keyword>
<evidence type="ECO:0000256" key="1">
    <source>
        <dbReference type="SAM" id="SignalP"/>
    </source>
</evidence>
<reference evidence="2 3" key="1">
    <citation type="submission" date="2020-02" db="EMBL/GenBank/DDBJ databases">
        <authorList>
            <person name="Chen W.-M."/>
        </authorList>
    </citation>
    <scope>NUCLEOTIDE SEQUENCE [LARGE SCALE GENOMIC DNA]</scope>
    <source>
        <strain evidence="2 3">KMS-5</strain>
    </source>
</reference>
<dbReference type="InterPro" id="IPR038695">
    <property type="entry name" value="Saro_0823-like_sf"/>
</dbReference>
<keyword evidence="3" id="KW-1185">Reference proteome</keyword>
<feature type="signal peptide" evidence="1">
    <location>
        <begin position="1"/>
        <end position="23"/>
    </location>
</feature>
<dbReference type="RefSeq" id="WP_164626536.1">
    <property type="nucleotide sequence ID" value="NZ_JAAIVJ010000008.1"/>
</dbReference>
<evidence type="ECO:0000313" key="2">
    <source>
        <dbReference type="EMBL" id="NEY91269.1"/>
    </source>
</evidence>
<dbReference type="Proteomes" id="UP000477782">
    <property type="component" value="Unassembled WGS sequence"/>
</dbReference>
<name>A0A6M0QV25_9RHOB</name>
<evidence type="ECO:0000313" key="3">
    <source>
        <dbReference type="Proteomes" id="UP000477782"/>
    </source>
</evidence>
<dbReference type="Pfam" id="PF02643">
    <property type="entry name" value="DUF192"/>
    <property type="match status" value="1"/>
</dbReference>
<sequence length="163" mass="16962">MGFGAARLIPGTVLAVWAGAAVAGADCAPGQAELRTAAGVVQRFSVEIADDPDEQARGLMFREQMAMASGMLFVFPEPKRATFWMKNTPLALDIIFVDATGLVTRVQDMAEPMSEALIDGGPGVAYVLEINGGLAGPMGIAPGAVLRHPAVPADRALWPCTAP</sequence>
<accession>A0A6M0QV25</accession>
<protein>
    <submittedName>
        <fullName evidence="2">DUF192 domain-containing protein</fullName>
    </submittedName>
</protein>
<feature type="chain" id="PRO_5027002188" evidence="1">
    <location>
        <begin position="24"/>
        <end position="163"/>
    </location>
</feature>
<organism evidence="2 3">
    <name type="scientific">Tabrizicola oligotrophica</name>
    <dbReference type="NCBI Taxonomy" id="2710650"/>
    <lineage>
        <taxon>Bacteria</taxon>
        <taxon>Pseudomonadati</taxon>
        <taxon>Pseudomonadota</taxon>
        <taxon>Alphaproteobacteria</taxon>
        <taxon>Rhodobacterales</taxon>
        <taxon>Paracoccaceae</taxon>
        <taxon>Tabrizicola</taxon>
    </lineage>
</organism>
<proteinExistence type="predicted"/>
<dbReference type="AlphaFoldDB" id="A0A6M0QV25"/>